<dbReference type="PROSITE" id="PS00194">
    <property type="entry name" value="THIOREDOXIN_1"/>
    <property type="match status" value="1"/>
</dbReference>
<dbReference type="Proteomes" id="UP000037953">
    <property type="component" value="Unassembled WGS sequence"/>
</dbReference>
<sequence length="196" mass="22058">MNTTKIWIRKNGVTLILGVLFIVLLVSPDAKAWLMRQMIATGIFNSSIKDTAIADGTGATSVSFKVADEKGEIINTSQLKGKVVFINFWASWCPPCRAEFPSIQKLYEKYKAHPDMVFLTINLDDNPELGKVYLSDNQFTIPFLTPVQNIPKEYYSGSLPTTVVLDKQGKVRLHHTGMADYSKASFYDQMEQLLKE</sequence>
<reference evidence="3 4" key="1">
    <citation type="journal article" date="2015" name="Genom Data">
        <title>Draft genome sequence of a multidrug-resistant Chryseobacterium indologenes isolate from Malaysia.</title>
        <authorList>
            <person name="Yu C.Y."/>
            <person name="Ang G.Y."/>
            <person name="Cheng H.J."/>
            <person name="Cheong Y.M."/>
            <person name="Yin W.F."/>
            <person name="Chan K.G."/>
        </authorList>
    </citation>
    <scope>NUCLEOTIDE SEQUENCE [LARGE SCALE GENOMIC DNA]</scope>
    <source>
        <strain evidence="3 4">CI_885</strain>
    </source>
</reference>
<dbReference type="GO" id="GO:0016209">
    <property type="term" value="F:antioxidant activity"/>
    <property type="evidence" value="ECO:0007669"/>
    <property type="project" value="InterPro"/>
</dbReference>
<evidence type="ECO:0000256" key="1">
    <source>
        <dbReference type="ARBA" id="ARBA00023284"/>
    </source>
</evidence>
<reference evidence="4" key="2">
    <citation type="submission" date="2015-09" db="EMBL/GenBank/DDBJ databases">
        <title>Draft genome sequence of a multidrug-resistant Chryseobacterium indologenes isolate from Malaysia.</title>
        <authorList>
            <person name="Yu C.Y."/>
            <person name="Ang G.Y."/>
            <person name="Chan K.-G."/>
        </authorList>
    </citation>
    <scope>NUCLEOTIDE SEQUENCE [LARGE SCALE GENOMIC DNA]</scope>
    <source>
        <strain evidence="4">CI_885</strain>
    </source>
</reference>
<dbReference type="Gene3D" id="3.40.30.10">
    <property type="entry name" value="Glutaredoxin"/>
    <property type="match status" value="1"/>
</dbReference>
<protein>
    <submittedName>
        <fullName evidence="3">Thioredoxin</fullName>
    </submittedName>
</protein>
<dbReference type="OrthoDB" id="9815205at2"/>
<proteinExistence type="predicted"/>
<dbReference type="SUPFAM" id="SSF52833">
    <property type="entry name" value="Thioredoxin-like"/>
    <property type="match status" value="1"/>
</dbReference>
<dbReference type="PANTHER" id="PTHR42852">
    <property type="entry name" value="THIOL:DISULFIDE INTERCHANGE PROTEIN DSBE"/>
    <property type="match status" value="1"/>
</dbReference>
<dbReference type="RefSeq" id="WP_062699478.1">
    <property type="nucleotide sequence ID" value="NZ_LJOD01000007.1"/>
</dbReference>
<dbReference type="EMBL" id="LJOD01000007">
    <property type="protein sequence ID" value="KPE50868.1"/>
    <property type="molecule type" value="Genomic_DNA"/>
</dbReference>
<dbReference type="GO" id="GO:0016491">
    <property type="term" value="F:oxidoreductase activity"/>
    <property type="evidence" value="ECO:0007669"/>
    <property type="project" value="InterPro"/>
</dbReference>
<dbReference type="InterPro" id="IPR013766">
    <property type="entry name" value="Thioredoxin_domain"/>
</dbReference>
<comment type="caution">
    <text evidence="3">The sequence shown here is derived from an EMBL/GenBank/DDBJ whole genome shotgun (WGS) entry which is preliminary data.</text>
</comment>
<feature type="domain" description="Thioredoxin" evidence="2">
    <location>
        <begin position="55"/>
        <end position="196"/>
    </location>
</feature>
<dbReference type="PATRIC" id="fig|253.9.peg.4170"/>
<dbReference type="CDD" id="cd02966">
    <property type="entry name" value="TlpA_like_family"/>
    <property type="match status" value="1"/>
</dbReference>
<organism evidence="3 4">
    <name type="scientific">Chryseobacterium indologenes</name>
    <name type="common">Flavobacterium indologenes</name>
    <dbReference type="NCBI Taxonomy" id="253"/>
    <lineage>
        <taxon>Bacteria</taxon>
        <taxon>Pseudomonadati</taxon>
        <taxon>Bacteroidota</taxon>
        <taxon>Flavobacteriia</taxon>
        <taxon>Flavobacteriales</taxon>
        <taxon>Weeksellaceae</taxon>
        <taxon>Chryseobacterium group</taxon>
        <taxon>Chryseobacterium</taxon>
    </lineage>
</organism>
<name>A0A0N1KRS1_CHRID</name>
<dbReference type="InterPro" id="IPR017937">
    <property type="entry name" value="Thioredoxin_CS"/>
</dbReference>
<gene>
    <name evidence="3" type="ORF">AOB46_11645</name>
</gene>
<dbReference type="InterPro" id="IPR036249">
    <property type="entry name" value="Thioredoxin-like_sf"/>
</dbReference>
<dbReference type="InterPro" id="IPR050553">
    <property type="entry name" value="Thioredoxin_ResA/DsbE_sf"/>
</dbReference>
<accession>A0A0N1KRS1</accession>
<dbReference type="PROSITE" id="PS51352">
    <property type="entry name" value="THIOREDOXIN_2"/>
    <property type="match status" value="1"/>
</dbReference>
<evidence type="ECO:0000313" key="3">
    <source>
        <dbReference type="EMBL" id="KPE50868.1"/>
    </source>
</evidence>
<dbReference type="PANTHER" id="PTHR42852:SF13">
    <property type="entry name" value="PROTEIN DIPZ"/>
    <property type="match status" value="1"/>
</dbReference>
<dbReference type="Pfam" id="PF00578">
    <property type="entry name" value="AhpC-TSA"/>
    <property type="match status" value="1"/>
</dbReference>
<dbReference type="AlphaFoldDB" id="A0A0N1KRS1"/>
<evidence type="ECO:0000313" key="4">
    <source>
        <dbReference type="Proteomes" id="UP000037953"/>
    </source>
</evidence>
<evidence type="ECO:0000259" key="2">
    <source>
        <dbReference type="PROSITE" id="PS51352"/>
    </source>
</evidence>
<dbReference type="InterPro" id="IPR000866">
    <property type="entry name" value="AhpC/TSA"/>
</dbReference>
<keyword evidence="1" id="KW-0676">Redox-active center</keyword>